<evidence type="ECO:0000313" key="2">
    <source>
        <dbReference type="EMBL" id="KAF2844386.1"/>
    </source>
</evidence>
<proteinExistence type="predicted"/>
<evidence type="ECO:0000313" key="3">
    <source>
        <dbReference type="Proteomes" id="UP000799423"/>
    </source>
</evidence>
<gene>
    <name evidence="2" type="ORF">T440DRAFT_327749</name>
</gene>
<protein>
    <submittedName>
        <fullName evidence="2">Uncharacterized protein</fullName>
    </submittedName>
</protein>
<keyword evidence="3" id="KW-1185">Reference proteome</keyword>
<sequence length="128" mass="14481">MGFLASPSPFDNVCDVPHRRALRLNSIIPHANLFTDTPACYHRCHNTLTDDQTALPTVAPRVEEVVPPRHTRQGLRNLTQRYAYEASSTADTGRQFKEPKHRIKSINQSINARDRSMPAHQHQNSSSI</sequence>
<dbReference type="Proteomes" id="UP000799423">
    <property type="component" value="Unassembled WGS sequence"/>
</dbReference>
<dbReference type="EMBL" id="MU006384">
    <property type="protein sequence ID" value="KAF2844386.1"/>
    <property type="molecule type" value="Genomic_DNA"/>
</dbReference>
<dbReference type="AlphaFoldDB" id="A0A6A7AMI1"/>
<accession>A0A6A7AMI1</accession>
<feature type="region of interest" description="Disordered" evidence="1">
    <location>
        <begin position="85"/>
        <end position="128"/>
    </location>
</feature>
<dbReference type="OrthoDB" id="3960873at2759"/>
<evidence type="ECO:0000256" key="1">
    <source>
        <dbReference type="SAM" id="MobiDB-lite"/>
    </source>
</evidence>
<name>A0A6A7AMI1_9PLEO</name>
<reference evidence="2" key="1">
    <citation type="submission" date="2020-01" db="EMBL/GenBank/DDBJ databases">
        <authorList>
            <consortium name="DOE Joint Genome Institute"/>
            <person name="Haridas S."/>
            <person name="Albert R."/>
            <person name="Binder M."/>
            <person name="Bloem J."/>
            <person name="Labutti K."/>
            <person name="Salamov A."/>
            <person name="Andreopoulos B."/>
            <person name="Baker S.E."/>
            <person name="Barry K."/>
            <person name="Bills G."/>
            <person name="Bluhm B.H."/>
            <person name="Cannon C."/>
            <person name="Castanera R."/>
            <person name="Culley D.E."/>
            <person name="Daum C."/>
            <person name="Ezra D."/>
            <person name="Gonzalez J.B."/>
            <person name="Henrissat B."/>
            <person name="Kuo A."/>
            <person name="Liang C."/>
            <person name="Lipzen A."/>
            <person name="Lutzoni F."/>
            <person name="Magnuson J."/>
            <person name="Mondo S."/>
            <person name="Nolan M."/>
            <person name="Ohm R."/>
            <person name="Pangilinan J."/>
            <person name="Park H.-J."/>
            <person name="Ramirez L."/>
            <person name="Alfaro M."/>
            <person name="Sun H."/>
            <person name="Tritt A."/>
            <person name="Yoshinaga Y."/>
            <person name="Zwiers L.-H."/>
            <person name="Turgeon B.G."/>
            <person name="Goodwin S.B."/>
            <person name="Spatafora J.W."/>
            <person name="Crous P.W."/>
            <person name="Grigoriev I.V."/>
        </authorList>
    </citation>
    <scope>NUCLEOTIDE SEQUENCE</scope>
    <source>
        <strain evidence="2">IPT5</strain>
    </source>
</reference>
<organism evidence="2 3">
    <name type="scientific">Plenodomus tracheiphilus IPT5</name>
    <dbReference type="NCBI Taxonomy" id="1408161"/>
    <lineage>
        <taxon>Eukaryota</taxon>
        <taxon>Fungi</taxon>
        <taxon>Dikarya</taxon>
        <taxon>Ascomycota</taxon>
        <taxon>Pezizomycotina</taxon>
        <taxon>Dothideomycetes</taxon>
        <taxon>Pleosporomycetidae</taxon>
        <taxon>Pleosporales</taxon>
        <taxon>Pleosporineae</taxon>
        <taxon>Leptosphaeriaceae</taxon>
        <taxon>Plenodomus</taxon>
    </lineage>
</organism>